<dbReference type="PANTHER" id="PTHR11851:SF49">
    <property type="entry name" value="MITOCHONDRIAL-PROCESSING PEPTIDASE SUBUNIT ALPHA"/>
    <property type="match status" value="1"/>
</dbReference>
<feature type="domain" description="Peptidase M16 C-terminal" evidence="3">
    <location>
        <begin position="195"/>
        <end position="373"/>
    </location>
</feature>
<dbReference type="InterPro" id="IPR007863">
    <property type="entry name" value="Peptidase_M16_C"/>
</dbReference>
<dbReference type="GO" id="GO:0046872">
    <property type="term" value="F:metal ion binding"/>
    <property type="evidence" value="ECO:0007669"/>
    <property type="project" value="InterPro"/>
</dbReference>
<dbReference type="STRING" id="640635.SAMN04489806_2587"/>
<dbReference type="Pfam" id="PF05193">
    <property type="entry name" value="Peptidase_M16_C"/>
    <property type="match status" value="1"/>
</dbReference>
<organism evidence="4 5">
    <name type="scientific">Paramicrobacterium humi</name>
    <dbReference type="NCBI Taxonomy" id="640635"/>
    <lineage>
        <taxon>Bacteria</taxon>
        <taxon>Bacillati</taxon>
        <taxon>Actinomycetota</taxon>
        <taxon>Actinomycetes</taxon>
        <taxon>Micrococcales</taxon>
        <taxon>Microbacteriaceae</taxon>
        <taxon>Paramicrobacterium</taxon>
    </lineage>
</organism>
<evidence type="ECO:0000313" key="4">
    <source>
        <dbReference type="EMBL" id="SEC09787.1"/>
    </source>
</evidence>
<evidence type="ECO:0000259" key="2">
    <source>
        <dbReference type="Pfam" id="PF00675"/>
    </source>
</evidence>
<dbReference type="AlphaFoldDB" id="A0A1H4PQR2"/>
<reference evidence="4 5" key="1">
    <citation type="submission" date="2016-10" db="EMBL/GenBank/DDBJ databases">
        <authorList>
            <person name="de Groot N.N."/>
        </authorList>
    </citation>
    <scope>NUCLEOTIDE SEQUENCE [LARGE SCALE GENOMIC DNA]</scope>
    <source>
        <strain evidence="4 5">DSM 21799</strain>
    </source>
</reference>
<dbReference type="Pfam" id="PF00675">
    <property type="entry name" value="Peptidase_M16"/>
    <property type="match status" value="1"/>
</dbReference>
<name>A0A1H4PQR2_9MICO</name>
<proteinExistence type="inferred from homology"/>
<gene>
    <name evidence="4" type="ORF">SAMN04489806_2587</name>
</gene>
<dbReference type="InterPro" id="IPR050361">
    <property type="entry name" value="MPP/UQCRC_Complex"/>
</dbReference>
<dbReference type="InterPro" id="IPR011765">
    <property type="entry name" value="Pept_M16_N"/>
</dbReference>
<dbReference type="Proteomes" id="UP000199183">
    <property type="component" value="Unassembled WGS sequence"/>
</dbReference>
<feature type="domain" description="Peptidase M16 N-terminal" evidence="2">
    <location>
        <begin position="35"/>
        <end position="187"/>
    </location>
</feature>
<accession>A0A1H4PQR2</accession>
<dbReference type="SUPFAM" id="SSF63411">
    <property type="entry name" value="LuxS/MPP-like metallohydrolase"/>
    <property type="match status" value="2"/>
</dbReference>
<comment type="similarity">
    <text evidence="1">Belongs to the peptidase M16 family.</text>
</comment>
<evidence type="ECO:0000256" key="1">
    <source>
        <dbReference type="ARBA" id="ARBA00007261"/>
    </source>
</evidence>
<evidence type="ECO:0000313" key="5">
    <source>
        <dbReference type="Proteomes" id="UP000199183"/>
    </source>
</evidence>
<dbReference type="InterPro" id="IPR011249">
    <property type="entry name" value="Metalloenz_LuxS/M16"/>
</dbReference>
<sequence>MMTGAVPFPLDVPELDFEASGGTRIRRSILPSGVRILSESVPGARSATIGFWFAVGSRDEYHDGAAASGFGSTHFLEHLLFKGTPSRSALDIAIAFDSVGGDSNAMTAKEYTCYYAKVRDRDVPMAVRVLADMVSNSVLDSGEFETERGVILEELAQAADDPGDVAGEALFAAVFGDHPLGKPIGGTPETIAEASRDGVWRHYKQNYRPQDLVICIAGSVDHDALVAELTVALTAAGWPLDQRVAPVPRRSTAPATLSGTRDRVVISRPVEQVHVMLGMPALVASDPERVTLSVLNAVLGGGMSSRLFSEIREKRGLAYSVYSFASAHSDAGLEGIYAACSPRNADAVAELARAELESVATGGITDDELRRALGQISGRAALGLEDSDVRMSLLGRAEISLGEYQDLDENLRRLARVSAADVAAMAERLAAQPMSLVAVGAVDEDRFGSSRDRGVI</sequence>
<dbReference type="Gene3D" id="3.30.830.10">
    <property type="entry name" value="Metalloenzyme, LuxS/M16 peptidase-like"/>
    <property type="match status" value="2"/>
</dbReference>
<evidence type="ECO:0000259" key="3">
    <source>
        <dbReference type="Pfam" id="PF05193"/>
    </source>
</evidence>
<dbReference type="EMBL" id="FNRY01000001">
    <property type="protein sequence ID" value="SEC09787.1"/>
    <property type="molecule type" value="Genomic_DNA"/>
</dbReference>
<dbReference type="RefSeq" id="WP_434061459.1">
    <property type="nucleotide sequence ID" value="NZ_FNRY01000001.1"/>
</dbReference>
<protein>
    <submittedName>
        <fullName evidence="4">Predicted Zn-dependent peptidase</fullName>
    </submittedName>
</protein>
<dbReference type="PANTHER" id="PTHR11851">
    <property type="entry name" value="METALLOPROTEASE"/>
    <property type="match status" value="1"/>
</dbReference>
<keyword evidence="5" id="KW-1185">Reference proteome</keyword>